<sequence>MKKTALILATLFSLTACGGGKLPSSCVDALKGFAALDDAQKKQLSMVTTMRLKAVLRQGNGDVDKAIDVWKTTVEAQYEAVSKQKGSKTADLLISQSEQQCEEWKKEIKK</sequence>
<evidence type="ECO:0008006" key="4">
    <source>
        <dbReference type="Google" id="ProtNLM"/>
    </source>
</evidence>
<accession>A0A892ZFX5</accession>
<protein>
    <recommendedName>
        <fullName evidence="4">Lipoprotein</fullName>
    </recommendedName>
</protein>
<dbReference type="RefSeq" id="WP_230338836.1">
    <property type="nucleotide sequence ID" value="NZ_CP069798.1"/>
</dbReference>
<feature type="chain" id="PRO_5034204195" description="Lipoprotein" evidence="1">
    <location>
        <begin position="19"/>
        <end position="110"/>
    </location>
</feature>
<evidence type="ECO:0000256" key="1">
    <source>
        <dbReference type="SAM" id="SignalP"/>
    </source>
</evidence>
<proteinExistence type="predicted"/>
<keyword evidence="1" id="KW-0732">Signal</keyword>
<name>A0A892ZFX5_9NEIS</name>
<dbReference type="AlphaFoldDB" id="A0A892ZFX5"/>
<reference evidence="2" key="1">
    <citation type="submission" date="2021-02" db="EMBL/GenBank/DDBJ databases">
        <title>Neisseriaceae sp. 26B isolated from the cloaca of a Common Toad-headed Turtle (Mesoclemmys nasuta).</title>
        <authorList>
            <person name="Spergser J."/>
            <person name="Busse H.-J."/>
        </authorList>
    </citation>
    <scope>NUCLEOTIDE SEQUENCE</scope>
    <source>
        <strain evidence="2">26B</strain>
    </source>
</reference>
<dbReference type="KEGG" id="ptes:JQU52_12705"/>
<evidence type="ECO:0000313" key="2">
    <source>
        <dbReference type="EMBL" id="QRQ81543.1"/>
    </source>
</evidence>
<keyword evidence="3" id="KW-1185">Reference proteome</keyword>
<dbReference type="EMBL" id="CP069798">
    <property type="protein sequence ID" value="QRQ81543.1"/>
    <property type="molecule type" value="Genomic_DNA"/>
</dbReference>
<evidence type="ECO:0000313" key="3">
    <source>
        <dbReference type="Proteomes" id="UP000653156"/>
    </source>
</evidence>
<organism evidence="2 3">
    <name type="scientific">Paralysiella testudinis</name>
    <dbReference type="NCBI Taxonomy" id="2809020"/>
    <lineage>
        <taxon>Bacteria</taxon>
        <taxon>Pseudomonadati</taxon>
        <taxon>Pseudomonadota</taxon>
        <taxon>Betaproteobacteria</taxon>
        <taxon>Neisseriales</taxon>
        <taxon>Neisseriaceae</taxon>
        <taxon>Paralysiella</taxon>
    </lineage>
</organism>
<feature type="signal peptide" evidence="1">
    <location>
        <begin position="1"/>
        <end position="18"/>
    </location>
</feature>
<dbReference type="PROSITE" id="PS51257">
    <property type="entry name" value="PROKAR_LIPOPROTEIN"/>
    <property type="match status" value="1"/>
</dbReference>
<gene>
    <name evidence="2" type="ORF">JQU52_12705</name>
</gene>
<dbReference type="Proteomes" id="UP000653156">
    <property type="component" value="Chromosome"/>
</dbReference>